<reference evidence="5" key="1">
    <citation type="submission" date="2017-08" db="EMBL/GenBank/DDBJ databases">
        <authorList>
            <person name="Huang Z."/>
        </authorList>
    </citation>
    <scope>NUCLEOTIDE SEQUENCE [LARGE SCALE GENOMIC DNA]</scope>
    <source>
        <strain evidence="5">SA5d-4</strain>
    </source>
</reference>
<dbReference type="PROSITE" id="PS50893">
    <property type="entry name" value="ABC_TRANSPORTER_2"/>
    <property type="match status" value="1"/>
</dbReference>
<dbReference type="InterPro" id="IPR027417">
    <property type="entry name" value="P-loop_NTPase"/>
</dbReference>
<keyword evidence="1" id="KW-0547">Nucleotide-binding</keyword>
<organism evidence="4 5">
    <name type="scientific">Lottiidibacillus patelloidae</name>
    <dbReference type="NCBI Taxonomy" id="2670334"/>
    <lineage>
        <taxon>Bacteria</taxon>
        <taxon>Bacillati</taxon>
        <taxon>Bacillota</taxon>
        <taxon>Bacilli</taxon>
        <taxon>Bacillales</taxon>
        <taxon>Bacillaceae</taxon>
        <taxon>Lottiidibacillus</taxon>
    </lineage>
</organism>
<evidence type="ECO:0000313" key="5">
    <source>
        <dbReference type="Proteomes" id="UP000217083"/>
    </source>
</evidence>
<comment type="caution">
    <text evidence="4">The sequence shown here is derived from an EMBL/GenBank/DDBJ whole genome shotgun (WGS) entry which is preliminary data.</text>
</comment>
<dbReference type="PANTHER" id="PTHR43158">
    <property type="entry name" value="SKFA PEPTIDE EXPORT ATP-BINDING PROTEIN SKFE"/>
    <property type="match status" value="1"/>
</dbReference>
<dbReference type="SMART" id="SM00382">
    <property type="entry name" value="AAA"/>
    <property type="match status" value="1"/>
</dbReference>
<dbReference type="RefSeq" id="WP_094925720.1">
    <property type="nucleotide sequence ID" value="NZ_NPIA01000007.1"/>
</dbReference>
<keyword evidence="2 4" id="KW-0067">ATP-binding</keyword>
<name>A0A263BRD6_9BACI</name>
<evidence type="ECO:0000313" key="4">
    <source>
        <dbReference type="EMBL" id="OZM56265.1"/>
    </source>
</evidence>
<dbReference type="GO" id="GO:0016887">
    <property type="term" value="F:ATP hydrolysis activity"/>
    <property type="evidence" value="ECO:0007669"/>
    <property type="project" value="InterPro"/>
</dbReference>
<dbReference type="PANTHER" id="PTHR43158:SF10">
    <property type="entry name" value="ABC TRANSPORTER ATP-BINDING PROTEIN YTRB"/>
    <property type="match status" value="1"/>
</dbReference>
<accession>A0A263BRD6</accession>
<dbReference type="InterPro" id="IPR003439">
    <property type="entry name" value="ABC_transporter-like_ATP-bd"/>
</dbReference>
<keyword evidence="5" id="KW-1185">Reference proteome</keyword>
<dbReference type="EMBL" id="NPIA01000007">
    <property type="protein sequence ID" value="OZM56265.1"/>
    <property type="molecule type" value="Genomic_DNA"/>
</dbReference>
<dbReference type="AlphaFoldDB" id="A0A263BRD6"/>
<sequence length="289" mass="32553">MLNVNHICKVIDEKPVLQDISFSIAKGSIVGLVGENGAGKTTLLRCLVGILELDKGEITFNNKNIMTEPEVKKSIIYIPDSHHNFNSYSVKEISSLYEAIYPNFDMTYFHSLLERFNLPANKQLRNFSKGMKALFFIILAISAKVELIILDEPTNGLDAIVKRNVLQLLLEEVSEQNISLLISSHHLNELEKITDTVLLMKNGKINSTFNMDEVDKEYKKIQVVFKGDFPSKLKSLTNLQITNHTGRVYTVVLKGKANETLSLLKEENPLVIEELPMSLEDIFITEIGG</sequence>
<dbReference type="SUPFAM" id="SSF52540">
    <property type="entry name" value="P-loop containing nucleoside triphosphate hydrolases"/>
    <property type="match status" value="1"/>
</dbReference>
<dbReference type="GO" id="GO:0005524">
    <property type="term" value="F:ATP binding"/>
    <property type="evidence" value="ECO:0007669"/>
    <property type="project" value="UniProtKB-KW"/>
</dbReference>
<dbReference type="Gene3D" id="3.40.50.300">
    <property type="entry name" value="P-loop containing nucleotide triphosphate hydrolases"/>
    <property type="match status" value="1"/>
</dbReference>
<dbReference type="Proteomes" id="UP000217083">
    <property type="component" value="Unassembled WGS sequence"/>
</dbReference>
<dbReference type="CDD" id="cd03230">
    <property type="entry name" value="ABC_DR_subfamily_A"/>
    <property type="match status" value="1"/>
</dbReference>
<reference evidence="4 5" key="2">
    <citation type="submission" date="2017-09" db="EMBL/GenBank/DDBJ databases">
        <title>Bacillus patelloidae sp. nov., isolated from the intestinal tract of a marine limpet.</title>
        <authorList>
            <person name="Liu R."/>
            <person name="Dong C."/>
            <person name="Shao Z."/>
        </authorList>
    </citation>
    <scope>NUCLEOTIDE SEQUENCE [LARGE SCALE GENOMIC DNA]</scope>
    <source>
        <strain evidence="4 5">SA5d-4</strain>
    </source>
</reference>
<dbReference type="InterPro" id="IPR017871">
    <property type="entry name" value="ABC_transporter-like_CS"/>
</dbReference>
<dbReference type="PROSITE" id="PS00211">
    <property type="entry name" value="ABC_TRANSPORTER_1"/>
    <property type="match status" value="1"/>
</dbReference>
<dbReference type="InterPro" id="IPR003593">
    <property type="entry name" value="AAA+_ATPase"/>
</dbReference>
<proteinExistence type="predicted"/>
<evidence type="ECO:0000256" key="2">
    <source>
        <dbReference type="ARBA" id="ARBA00022840"/>
    </source>
</evidence>
<dbReference type="Pfam" id="PF00005">
    <property type="entry name" value="ABC_tran"/>
    <property type="match status" value="1"/>
</dbReference>
<feature type="domain" description="ABC transporter" evidence="3">
    <location>
        <begin position="2"/>
        <end position="227"/>
    </location>
</feature>
<gene>
    <name evidence="4" type="ORF">CIB95_12640</name>
</gene>
<evidence type="ECO:0000259" key="3">
    <source>
        <dbReference type="PROSITE" id="PS50893"/>
    </source>
</evidence>
<protein>
    <submittedName>
        <fullName evidence="4">ABC transporter ATP-binding protein</fullName>
    </submittedName>
</protein>
<evidence type="ECO:0000256" key="1">
    <source>
        <dbReference type="ARBA" id="ARBA00022741"/>
    </source>
</evidence>